<dbReference type="InterPro" id="IPR038380">
    <property type="entry name" value="Ribosomal_bS21_sf"/>
</dbReference>
<sequence length="65" mass="7973">MRVLKKKMQGEGIPREYKMRSYYEKPSQKRVRLRSEAIRRSRKIDRKMAQREGYIASRVSRSKRK</sequence>
<dbReference type="eggNOG" id="COG0828">
    <property type="taxonomic scope" value="Bacteria"/>
</dbReference>
<evidence type="ECO:0000256" key="5">
    <source>
        <dbReference type="SAM" id="MobiDB-lite"/>
    </source>
</evidence>
<dbReference type="KEGG" id="lar:lam_066"/>
<dbReference type="Gene3D" id="1.20.5.1150">
    <property type="entry name" value="Ribosomal protein S8"/>
    <property type="match status" value="1"/>
</dbReference>
<evidence type="ECO:0000313" key="6">
    <source>
        <dbReference type="EMBL" id="AHA27449.1"/>
    </source>
</evidence>
<keyword evidence="3" id="KW-0687">Ribonucleoprotein</keyword>
<dbReference type="AlphaFoldDB" id="U6B311"/>
<reference evidence="6 7" key="1">
    <citation type="journal article" date="2014" name="Mol. Plant Microbe Interact.">
        <title>The complete genome sequence of Candidatus Liberibacter americanus, associated with citrus Huanglongbing.</title>
        <authorList>
            <person name="Wulff N.A."/>
            <person name="Zhang S."/>
            <person name="Setubal J.C."/>
            <person name="Almeida N.F."/>
            <person name="Martins E.C."/>
            <person name="Harakava R."/>
            <person name="Kumar D."/>
            <person name="Rangel L.T."/>
            <person name="Foissac X."/>
            <person name="Bove J."/>
            <person name="Gabriel D.W."/>
        </authorList>
    </citation>
    <scope>NUCLEOTIDE SEQUENCE [LARGE SCALE GENOMIC DNA]</scope>
    <source>
        <strain evidence="6 7">Sao Paulo</strain>
    </source>
</reference>
<evidence type="ECO:0000256" key="2">
    <source>
        <dbReference type="ARBA" id="ARBA00022980"/>
    </source>
</evidence>
<dbReference type="GO" id="GO:0006412">
    <property type="term" value="P:translation"/>
    <property type="evidence" value="ECO:0007669"/>
    <property type="project" value="InterPro"/>
</dbReference>
<accession>U6B311</accession>
<dbReference type="STRING" id="1261131.lam_066"/>
<proteinExistence type="inferred from homology"/>
<dbReference type="NCBIfam" id="TIGR00030">
    <property type="entry name" value="S21p"/>
    <property type="match status" value="1"/>
</dbReference>
<comment type="similarity">
    <text evidence="1">Belongs to the bacterial ribosomal protein bS21 family.</text>
</comment>
<evidence type="ECO:0000256" key="4">
    <source>
        <dbReference type="ARBA" id="ARBA00035135"/>
    </source>
</evidence>
<dbReference type="Pfam" id="PF01165">
    <property type="entry name" value="Ribosomal_S21"/>
    <property type="match status" value="1"/>
</dbReference>
<feature type="region of interest" description="Disordered" evidence="5">
    <location>
        <begin position="41"/>
        <end position="65"/>
    </location>
</feature>
<name>U6B311_9HYPH</name>
<dbReference type="GO" id="GO:0003735">
    <property type="term" value="F:structural constituent of ribosome"/>
    <property type="evidence" value="ECO:0007669"/>
    <property type="project" value="InterPro"/>
</dbReference>
<evidence type="ECO:0000256" key="3">
    <source>
        <dbReference type="ARBA" id="ARBA00023274"/>
    </source>
</evidence>
<dbReference type="InterPro" id="IPR001911">
    <property type="entry name" value="Ribosomal_bS21"/>
</dbReference>
<protein>
    <recommendedName>
        <fullName evidence="4">Small ribosomal subunit protein bS21</fullName>
    </recommendedName>
</protein>
<organism evidence="6 7">
    <name type="scientific">Candidatus Liberibacter americanus str. Sao Paulo</name>
    <dbReference type="NCBI Taxonomy" id="1261131"/>
    <lineage>
        <taxon>Bacteria</taxon>
        <taxon>Pseudomonadati</taxon>
        <taxon>Pseudomonadota</taxon>
        <taxon>Alphaproteobacteria</taxon>
        <taxon>Hyphomicrobiales</taxon>
        <taxon>Rhizobiaceae</taxon>
        <taxon>Liberibacter</taxon>
    </lineage>
</organism>
<evidence type="ECO:0000313" key="7">
    <source>
        <dbReference type="Proteomes" id="UP000017862"/>
    </source>
</evidence>
<evidence type="ECO:0000256" key="1">
    <source>
        <dbReference type="ARBA" id="ARBA00006640"/>
    </source>
</evidence>
<dbReference type="Proteomes" id="UP000017862">
    <property type="component" value="Chromosome"/>
</dbReference>
<dbReference type="PATRIC" id="fig|1261131.3.peg.60"/>
<dbReference type="GO" id="GO:1990904">
    <property type="term" value="C:ribonucleoprotein complex"/>
    <property type="evidence" value="ECO:0007669"/>
    <property type="project" value="UniProtKB-KW"/>
</dbReference>
<keyword evidence="7" id="KW-1185">Reference proteome</keyword>
<dbReference type="HOGENOM" id="CLU_159258_0_1_5"/>
<dbReference type="GO" id="GO:0005840">
    <property type="term" value="C:ribosome"/>
    <property type="evidence" value="ECO:0007669"/>
    <property type="project" value="UniProtKB-KW"/>
</dbReference>
<gene>
    <name evidence="6" type="ORF">lam_066</name>
</gene>
<keyword evidence="2" id="KW-0689">Ribosomal protein</keyword>
<dbReference type="EMBL" id="CP006604">
    <property type="protein sequence ID" value="AHA27449.1"/>
    <property type="molecule type" value="Genomic_DNA"/>
</dbReference>